<evidence type="ECO:0000256" key="6">
    <source>
        <dbReference type="ARBA" id="ARBA00022806"/>
    </source>
</evidence>
<evidence type="ECO:0000259" key="15">
    <source>
        <dbReference type="PROSITE" id="PS51743"/>
    </source>
</evidence>
<evidence type="ECO:0000259" key="11">
    <source>
        <dbReference type="PROSITE" id="PS50507"/>
    </source>
</evidence>
<dbReference type="InterPro" id="IPR027417">
    <property type="entry name" value="P-loop_NTPase"/>
</dbReference>
<comment type="catalytic activity">
    <reaction evidence="9">
        <text>ATP + H2O = ADP + phosphate + H(+)</text>
        <dbReference type="Rhea" id="RHEA:13065"/>
        <dbReference type="ChEBI" id="CHEBI:15377"/>
        <dbReference type="ChEBI" id="CHEBI:15378"/>
        <dbReference type="ChEBI" id="CHEBI:30616"/>
        <dbReference type="ChEBI" id="CHEBI:43474"/>
        <dbReference type="ChEBI" id="CHEBI:456216"/>
        <dbReference type="EC" id="3.6.4.13"/>
    </reaction>
</comment>
<dbReference type="GO" id="GO:0003968">
    <property type="term" value="F:RNA-directed RNA polymerase activity"/>
    <property type="evidence" value="ECO:0007669"/>
    <property type="project" value="UniProtKB-KW"/>
</dbReference>
<dbReference type="Pfam" id="PF00978">
    <property type="entry name" value="RdRP_2"/>
    <property type="match status" value="1"/>
</dbReference>
<dbReference type="EMBL" id="MN253488">
    <property type="protein sequence ID" value="QNN26219.1"/>
    <property type="molecule type" value="Genomic_RNA"/>
</dbReference>
<proteinExistence type="predicted"/>
<dbReference type="GO" id="GO:0008174">
    <property type="term" value="F:mRNA methyltransferase activity"/>
    <property type="evidence" value="ECO:0007669"/>
    <property type="project" value="UniProtKB-UniRule"/>
</dbReference>
<dbReference type="PROSITE" id="PS51657">
    <property type="entry name" value="PSRV_HELICASE"/>
    <property type="match status" value="1"/>
</dbReference>
<evidence type="ECO:0000256" key="8">
    <source>
        <dbReference type="ARBA" id="ARBA00022953"/>
    </source>
</evidence>
<feature type="domain" description="OTU" evidence="12">
    <location>
        <begin position="670"/>
        <end position="776"/>
    </location>
</feature>
<keyword evidence="1" id="KW-0696">RNA-directed RNA polymerase</keyword>
<dbReference type="InterPro" id="IPR027351">
    <property type="entry name" value="(+)RNA_virus_helicase_core_dom"/>
</dbReference>
<keyword evidence="7" id="KW-0067">ATP-binding</keyword>
<evidence type="ECO:0000313" key="16">
    <source>
        <dbReference type="EMBL" id="QNN26219.1"/>
    </source>
</evidence>
<keyword evidence="6" id="KW-0347">Helicase</keyword>
<evidence type="ECO:0000256" key="2">
    <source>
        <dbReference type="ARBA" id="ARBA00022679"/>
    </source>
</evidence>
<dbReference type="InterPro" id="IPR001788">
    <property type="entry name" value="RNA-dep_RNA_pol_alsuvir"/>
</dbReference>
<feature type="region of interest" description="Disordered" evidence="10">
    <location>
        <begin position="616"/>
        <end position="642"/>
    </location>
</feature>
<evidence type="ECO:0000256" key="7">
    <source>
        <dbReference type="ARBA" id="ARBA00022840"/>
    </source>
</evidence>
<dbReference type="SUPFAM" id="SSF52540">
    <property type="entry name" value="P-loop containing nucleoside triphosphate hydrolases"/>
    <property type="match status" value="1"/>
</dbReference>
<evidence type="ECO:0000259" key="12">
    <source>
        <dbReference type="PROSITE" id="PS50802"/>
    </source>
</evidence>
<dbReference type="InterPro" id="IPR005123">
    <property type="entry name" value="Oxoglu/Fe-dep_dioxygenase_dom"/>
</dbReference>
<dbReference type="PROSITE" id="PS51743">
    <property type="entry name" value="ALPHAVIRUS_MT"/>
    <property type="match status" value="1"/>
</dbReference>
<evidence type="ECO:0000256" key="9">
    <source>
        <dbReference type="ARBA" id="ARBA00047984"/>
    </source>
</evidence>
<dbReference type="InterPro" id="IPR008041">
    <property type="entry name" value="Peptidase_C23"/>
</dbReference>
<evidence type="ECO:0000256" key="3">
    <source>
        <dbReference type="ARBA" id="ARBA00022695"/>
    </source>
</evidence>
<dbReference type="GO" id="GO:0005524">
    <property type="term" value="F:ATP binding"/>
    <property type="evidence" value="ECO:0007669"/>
    <property type="project" value="UniProtKB-KW"/>
</dbReference>
<dbReference type="Pfam" id="PF01660">
    <property type="entry name" value="Vmethyltransf"/>
    <property type="match status" value="1"/>
</dbReference>
<dbReference type="GO" id="GO:0016817">
    <property type="term" value="F:hydrolase activity, acting on acid anhydrides"/>
    <property type="evidence" value="ECO:0007669"/>
    <property type="project" value="InterPro"/>
</dbReference>
<dbReference type="Pfam" id="PF01443">
    <property type="entry name" value="Viral_helicase1"/>
    <property type="match status" value="1"/>
</dbReference>
<keyword evidence="2" id="KW-0808">Transferase</keyword>
<evidence type="ECO:0000259" key="13">
    <source>
        <dbReference type="PROSITE" id="PS51471"/>
    </source>
</evidence>
<evidence type="ECO:0000256" key="5">
    <source>
        <dbReference type="ARBA" id="ARBA00022801"/>
    </source>
</evidence>
<feature type="domain" description="RdRp catalytic" evidence="11">
    <location>
        <begin position="1721"/>
        <end position="1828"/>
    </location>
</feature>
<keyword evidence="8" id="KW-0693">Viral RNA replication</keyword>
<dbReference type="GO" id="GO:0003724">
    <property type="term" value="F:RNA helicase activity"/>
    <property type="evidence" value="ECO:0007669"/>
    <property type="project" value="UniProtKB-EC"/>
</dbReference>
<feature type="domain" description="Fe2OG dioxygenase" evidence="13">
    <location>
        <begin position="855"/>
        <end position="944"/>
    </location>
</feature>
<dbReference type="PROSITE" id="PS50802">
    <property type="entry name" value="OTU"/>
    <property type="match status" value="1"/>
</dbReference>
<dbReference type="Gene3D" id="2.60.120.590">
    <property type="entry name" value="Alpha-ketoglutarate-dependent dioxygenase AlkB-like"/>
    <property type="match status" value="1"/>
</dbReference>
<name>A0A7L7QU79_9VIRU</name>
<dbReference type="GO" id="GO:0039694">
    <property type="term" value="P:viral RNA genome replication"/>
    <property type="evidence" value="ECO:0007669"/>
    <property type="project" value="InterPro"/>
</dbReference>
<dbReference type="GO" id="GO:0003723">
    <property type="term" value="F:RNA binding"/>
    <property type="evidence" value="ECO:0007669"/>
    <property type="project" value="InterPro"/>
</dbReference>
<keyword evidence="3" id="KW-0548">Nucleotidyltransferase</keyword>
<accession>A0A7L7QU79</accession>
<feature type="compositionally biased region" description="Basic and acidic residues" evidence="10">
    <location>
        <begin position="622"/>
        <end position="636"/>
    </location>
</feature>
<organism evidence="16">
    <name type="scientific">Peony yellowing associated citrivirus</name>
    <dbReference type="NCBI Taxonomy" id="2800955"/>
    <lineage>
        <taxon>Viruses</taxon>
        <taxon>Riboviria</taxon>
        <taxon>Orthornavirae</taxon>
        <taxon>Kitrinoviricota</taxon>
        <taxon>Alsuviricetes</taxon>
        <taxon>Tymovirales</taxon>
        <taxon>Betaflexiviridae</taxon>
        <taxon>Trivirinae</taxon>
        <taxon>Citrivirus</taxon>
    </lineage>
</organism>
<dbReference type="InterPro" id="IPR002588">
    <property type="entry name" value="Alphavirus-like_MT_dom"/>
</dbReference>
<dbReference type="InterPro" id="IPR007094">
    <property type="entry name" value="RNA-dir_pol_PSvirus"/>
</dbReference>
<sequence length="1944" mass="225843">MALLSNKTAIECMLGNFEKNDIKRIYNPAVETLVSHSEFRNSHFAFAMDPFLKKKLSSIGIELFPNGYLPHSHPFSKTLENHILYVVLPSVINADPFLFCSIKESKLTCIGAKQNLTLLNEIVEGRDVSRYKEVDFIHNFKFNSSASSFRFSNQAFRTLGRHKSFFFHDEVHHWSKKDLFSFLNKFQPRRLVFSVVYPPEILGGYNNSQNPKMYTFKIIKDKLFFFPDGVTSEGYQQPANLYWLFKNKYLVDGDRCWTIIRHTSKYAHPLFEIVPGRLITEDSFFFNDFDVVDMHHMFKNRFKRYDLFPVNYQHVYKVYSYLLCLKKPDVESGLAKLRQIIGDDVEVKEFLFFEQLCKRFIERGTSYGMFGHTLFEFLFGKFIKSCPNVFVRWTKTWKCTNIFDFLYDLGTLCIQVDRGTCYAHILEHFPFEVVPLDSSVFLDPLPFFESNENFNTERVDDGFLERVKLPFFNYKGDPRKKEAYHFLSEQLHRESYLRTSGCGEKEKVLQICWRTDDHRFVNFSRAVVGSQEKDDVKHFQAYKKLMNFLVEKGEIYTTAFIDQKFDEFLRPEDYESCLNESPYEAVEEEKGESEDQVGGKMNSFTLSLDGLLSEGAEVGQSPEEKDNTSAEIRKPNSEPASAPECNHLIPISCIPYANMYKECECHASHGKKIDVPADGNCFFHAIIETYECIEDHVAMRADFAEWLKRRDPTSNLGDKIAVDGAFMEHELIYLFAISRGLKIIVHFDEKVFQFGEGESEGHLFCDGHHFMAYETYTFESMSANLMDGIEGHYNQKLDKYNFVQDDFLCHSFRGRKAAFLTKVGADYGHNGMIYPTNNWVPSLDEIIEICDPGMLYNSALIQWYEENASLGLHRDNEVVYSDEKILTVNLKGSCVFRIEAQKQLVEFEMLDSSFFIMPKGFQKRARHGVTATSQRVSITFRVHTRFMNGKPIKGSEMLKKKKNKCLIVAVSNCLKSSEDRVAQALIQSDKSYWLDFFRNDSGASIEDCANLAECLKLNLEVHTGNEIKVMNFGQTLVRIKYESGHFSELKSFANMPRSSFSHLQGKSNVSAVRGLIDKISKTSHYNLLNFNANGEYFQILRKSFLQRTTGVVLGEVLDNGAKYFAQSFKLSEECHNISTELHCLVGFAGSGKSKVMQDWLNSVKKSAFCVVSPRVVLTSDWVFKLGMEGRDTNKVCTFESFIKRERSKLELIVIDEVTLFPNGYIDWLIYDLQSSGSKAEVVLLFDPLQARYHNDSDCNILNFEHDVDRLVNDKEVNYLYGSFRLNKNFFGRFNTDLPTASREESDAKIWVINSPEDIRGGFGDRTVPNVILVDSQVEKKMYESQFRTLTFGESQGLTFEHVCIALSESTAASNDLRWNVAWTRAKERVSFLVSHLGGLEDFLINCKADLPKKILNGEKLEHSFYRKMVRSKLLFKDLVIGGSQDEMDREERLEGDPFLKPFIFLGQRVNIQEVEMETISLEEPRCQTHLYISEPNFAQSYNFDLIRLKEEREYREDMLVTDQFCDNYNKRGPKCDDSTVGPFRFKAIYPKHSHDDDMTFWMAVKKRLVFRSEDENRRRLNDAHLIGGLIYRNFKRSFDLKFTHDQGLLESCINDFEVKKLKKSQATIKSHSIRSDVDWALNDVFLFMKSQLCTKFEKQFVDAKAGQTLACFQHLILVQFAPWCRYLEQQIRDQLPEEIYIHSNKNFDDLNAWVKRFFMRDVCVESDYEAFDACQDEYILSFEIHLMKDAGLPDELVDAYIDLKCKLSCKLGHFAVMRFTGEFCTFLFNTLANMAFTMCRYEWRRGQPIAFAGDDMCALNDLPLRYDFEEVFERISLKAKVERTERPTFCGWRLTPYGIVKEPELVYNRFQVAIEEGKVMECLENYAIEVSYAYNLSERLYEVLKSERQIQYHQAVVRFIVTHIDKLKTKEKDLFQEQSSDEDI</sequence>
<dbReference type="GO" id="GO:0016556">
    <property type="term" value="P:mRNA modification"/>
    <property type="evidence" value="ECO:0007669"/>
    <property type="project" value="InterPro"/>
</dbReference>
<feature type="domain" description="(+)RNA virus helicase C-terminal" evidence="14">
    <location>
        <begin position="1102"/>
        <end position="1436"/>
    </location>
</feature>
<dbReference type="Pfam" id="PF05379">
    <property type="entry name" value="Peptidase_C23"/>
    <property type="match status" value="1"/>
</dbReference>
<evidence type="ECO:0000259" key="14">
    <source>
        <dbReference type="PROSITE" id="PS51657"/>
    </source>
</evidence>
<feature type="domain" description="Alphavirus-like MT" evidence="15">
    <location>
        <begin position="64"/>
        <end position="250"/>
    </location>
</feature>
<keyword evidence="5" id="KW-0378">Hydrolase</keyword>
<evidence type="ECO:0000256" key="1">
    <source>
        <dbReference type="ARBA" id="ARBA00022484"/>
    </source>
</evidence>
<dbReference type="PROSITE" id="PS50507">
    <property type="entry name" value="RDRP_SSRNA_POS"/>
    <property type="match status" value="1"/>
</dbReference>
<dbReference type="GO" id="GO:0006351">
    <property type="term" value="P:DNA-templated transcription"/>
    <property type="evidence" value="ECO:0007669"/>
    <property type="project" value="InterPro"/>
</dbReference>
<dbReference type="InterPro" id="IPR043502">
    <property type="entry name" value="DNA/RNA_pol_sf"/>
</dbReference>
<dbReference type="GO" id="GO:0006396">
    <property type="term" value="P:RNA processing"/>
    <property type="evidence" value="ECO:0007669"/>
    <property type="project" value="InterPro"/>
</dbReference>
<keyword evidence="4" id="KW-0547">Nucleotide-binding</keyword>
<evidence type="ECO:0000256" key="4">
    <source>
        <dbReference type="ARBA" id="ARBA00022741"/>
    </source>
</evidence>
<dbReference type="PROSITE" id="PS51471">
    <property type="entry name" value="FE2OG_OXY"/>
    <property type="match status" value="1"/>
</dbReference>
<evidence type="ECO:0000256" key="10">
    <source>
        <dbReference type="SAM" id="MobiDB-lite"/>
    </source>
</evidence>
<dbReference type="SUPFAM" id="SSF51197">
    <property type="entry name" value="Clavaminate synthase-like"/>
    <property type="match status" value="1"/>
</dbReference>
<dbReference type="InterPro" id="IPR003323">
    <property type="entry name" value="OTU_dom"/>
</dbReference>
<dbReference type="CDD" id="cd23245">
    <property type="entry name" value="Betaflexiviridae_RdRp"/>
    <property type="match status" value="1"/>
</dbReference>
<protein>
    <submittedName>
        <fullName evidence="16">Replicase</fullName>
    </submittedName>
</protein>
<dbReference type="SUPFAM" id="SSF56672">
    <property type="entry name" value="DNA/RNA polymerases"/>
    <property type="match status" value="1"/>
</dbReference>
<dbReference type="Gene3D" id="3.40.50.300">
    <property type="entry name" value="P-loop containing nucleotide triphosphate hydrolases"/>
    <property type="match status" value="1"/>
</dbReference>
<reference evidence="16" key="1">
    <citation type="submission" date="2019-08" db="EMBL/GenBank/DDBJ databases">
        <authorList>
            <person name="Li M."/>
            <person name="Dong L."/>
            <person name="Li B."/>
            <person name="Wang Z."/>
            <person name="Xie J."/>
            <person name="Li Y."/>
            <person name="Shi W."/>
            <person name="Yang L."/>
            <person name="Wu Q."/>
            <person name="Chen Y."/>
            <person name="Lu P."/>
            <person name="Guo G."/>
            <person name="Zhang H."/>
            <person name="Zhang P."/>
            <person name="Zhu K."/>
            <person name="Li Y."/>
            <person name="Yu D."/>
            <person name="Luo M.-C."/>
            <person name="Fahima T."/>
            <person name="Nevo E."/>
            <person name="Li H."/>
            <person name="Liu Z."/>
        </authorList>
    </citation>
    <scope>NUCLEOTIDE SEQUENCE</scope>
    <source>
        <strain evidence="16">BJ</strain>
    </source>
</reference>
<dbReference type="InterPro" id="IPR037151">
    <property type="entry name" value="AlkB-like_sf"/>
</dbReference>